<proteinExistence type="predicted"/>
<accession>A0ABN7VW21</accession>
<name>A0ABN7VW21_GIGMA</name>
<dbReference type="EMBL" id="CAJVQB010023724">
    <property type="protein sequence ID" value="CAG8802537.1"/>
    <property type="molecule type" value="Genomic_DNA"/>
</dbReference>
<sequence length="77" mass="8897">MFSPSNEANRLKWLENAISDRLISYFDHNEFHNVEKISGSEISLVYKSEWTKCGIIVALKNVNFDIEGNDVDSFIKE</sequence>
<organism evidence="1 2">
    <name type="scientific">Gigaspora margarita</name>
    <dbReference type="NCBI Taxonomy" id="4874"/>
    <lineage>
        <taxon>Eukaryota</taxon>
        <taxon>Fungi</taxon>
        <taxon>Fungi incertae sedis</taxon>
        <taxon>Mucoromycota</taxon>
        <taxon>Glomeromycotina</taxon>
        <taxon>Glomeromycetes</taxon>
        <taxon>Diversisporales</taxon>
        <taxon>Gigasporaceae</taxon>
        <taxon>Gigaspora</taxon>
    </lineage>
</organism>
<protein>
    <submittedName>
        <fullName evidence="1">1088_t:CDS:1</fullName>
    </submittedName>
</protein>
<dbReference type="Proteomes" id="UP000789901">
    <property type="component" value="Unassembled WGS sequence"/>
</dbReference>
<keyword evidence="2" id="KW-1185">Reference proteome</keyword>
<evidence type="ECO:0000313" key="2">
    <source>
        <dbReference type="Proteomes" id="UP000789901"/>
    </source>
</evidence>
<comment type="caution">
    <text evidence="1">The sequence shown here is derived from an EMBL/GenBank/DDBJ whole genome shotgun (WGS) entry which is preliminary data.</text>
</comment>
<gene>
    <name evidence="1" type="ORF">GMARGA_LOCUS23428</name>
</gene>
<feature type="non-terminal residue" evidence="1">
    <location>
        <position position="77"/>
    </location>
</feature>
<reference evidence="1 2" key="1">
    <citation type="submission" date="2021-06" db="EMBL/GenBank/DDBJ databases">
        <authorList>
            <person name="Kallberg Y."/>
            <person name="Tangrot J."/>
            <person name="Rosling A."/>
        </authorList>
    </citation>
    <scope>NUCLEOTIDE SEQUENCE [LARGE SCALE GENOMIC DNA]</scope>
    <source>
        <strain evidence="1 2">120-4 pot B 10/14</strain>
    </source>
</reference>
<evidence type="ECO:0000313" key="1">
    <source>
        <dbReference type="EMBL" id="CAG8802537.1"/>
    </source>
</evidence>